<dbReference type="SUPFAM" id="SSF53448">
    <property type="entry name" value="Nucleotide-diphospho-sugar transferases"/>
    <property type="match status" value="1"/>
</dbReference>
<dbReference type="PANTHER" id="PTHR36529:SF1">
    <property type="entry name" value="GLYCOSYLTRANSFERASE"/>
    <property type="match status" value="1"/>
</dbReference>
<dbReference type="Gene3D" id="3.90.550.10">
    <property type="entry name" value="Spore Coat Polysaccharide Biosynthesis Protein SpsA, Chain A"/>
    <property type="match status" value="1"/>
</dbReference>
<keyword evidence="2" id="KW-1185">Reference proteome</keyword>
<reference evidence="1" key="1">
    <citation type="submission" date="2020-10" db="EMBL/GenBank/DDBJ databases">
        <title>Sequencing the genomes of 1000 actinobacteria strains.</title>
        <authorList>
            <person name="Klenk H.-P."/>
        </authorList>
    </citation>
    <scope>NUCLEOTIDE SEQUENCE</scope>
    <source>
        <strain evidence="1">DSM 45354</strain>
    </source>
</reference>
<organism evidence="1 2">
    <name type="scientific">Actinopolymorpha pittospori</name>
    <dbReference type="NCBI Taxonomy" id="648752"/>
    <lineage>
        <taxon>Bacteria</taxon>
        <taxon>Bacillati</taxon>
        <taxon>Actinomycetota</taxon>
        <taxon>Actinomycetes</taxon>
        <taxon>Propionibacteriales</taxon>
        <taxon>Actinopolymorphaceae</taxon>
        <taxon>Actinopolymorpha</taxon>
    </lineage>
</organism>
<dbReference type="InterPro" id="IPR018641">
    <property type="entry name" value="Trfase_1_rSAM/seldom-assoc"/>
</dbReference>
<dbReference type="Pfam" id="PF09837">
    <property type="entry name" value="DUF2064"/>
    <property type="match status" value="1"/>
</dbReference>
<dbReference type="AlphaFoldDB" id="A0A927R935"/>
<dbReference type="InterPro" id="IPR029044">
    <property type="entry name" value="Nucleotide-diphossugar_trans"/>
</dbReference>
<dbReference type="RefSeq" id="WP_192750252.1">
    <property type="nucleotide sequence ID" value="NZ_BAABJL010000025.1"/>
</dbReference>
<name>A0A927R935_9ACTN</name>
<gene>
    <name evidence="1" type="ORF">HEB94_002912</name>
</gene>
<dbReference type="Proteomes" id="UP000638648">
    <property type="component" value="Unassembled WGS sequence"/>
</dbReference>
<sequence length="202" mass="21089">MHPDLTIVVLAKEPRPGFAKTRLTPPCSPAQAAELARAALTDTLAVVARAPAHSRVLALRGTPGAWLPEGFLVVPQVPGPLDVRIAAALQTGTGPVLLVGMDTPQVTVELLDCDFAAADAYLGPAEDGGFWALGLADPDPALVLGVPMSVSHTGAVLRQRLLAARLRVVDLPPLRDVDTWADAVTVAAQAPHTRFAQAMARL</sequence>
<evidence type="ECO:0000313" key="2">
    <source>
        <dbReference type="Proteomes" id="UP000638648"/>
    </source>
</evidence>
<dbReference type="PANTHER" id="PTHR36529">
    <property type="entry name" value="SLL1095 PROTEIN"/>
    <property type="match status" value="1"/>
</dbReference>
<comment type="caution">
    <text evidence="1">The sequence shown here is derived from an EMBL/GenBank/DDBJ whole genome shotgun (WGS) entry which is preliminary data.</text>
</comment>
<dbReference type="EMBL" id="JADBEM010000001">
    <property type="protein sequence ID" value="MBE1606064.1"/>
    <property type="molecule type" value="Genomic_DNA"/>
</dbReference>
<proteinExistence type="predicted"/>
<evidence type="ECO:0000313" key="1">
    <source>
        <dbReference type="EMBL" id="MBE1606064.1"/>
    </source>
</evidence>
<accession>A0A927R935</accession>
<protein>
    <submittedName>
        <fullName evidence="1">Glycosyltransferase A (GT-A) superfamily protein (DUF2064 family)</fullName>
    </submittedName>
</protein>